<sequence length="292" mass="30737">MTVPSTDNVDVTVRVATEGGPTVRDRSSPEHVVSVLFGTDLEEWRRGWQSAAAGEPRRETIIVASDHSRSAVAGTSTGVVPNRGLAYSVLGPNPDGDRVFTSVSEALSEFPGEAPTVLIDDLEPFAARIGAMAAGEVAARVADVTTGLGGSLSIGCSLTPETVSSLVPLGDVADRVLGTDPEAIAAVERLHQTDPTTFGYTRRYWAEAQRGIEACSRNYPQSKQVHAALSEPDTTPRTLGATLSGLVSLDVLDVWGETVGPTRYDLTVYDRARLAAIGSAFTAIVDEDRDGG</sequence>
<keyword evidence="2" id="KW-1185">Reference proteome</keyword>
<comment type="caution">
    <text evidence="1">The sequence shown here is derived from an EMBL/GenBank/DDBJ whole genome shotgun (WGS) entry which is preliminary data.</text>
</comment>
<gene>
    <name evidence="1" type="ORF">ACFQEU_08280</name>
</gene>
<dbReference type="Proteomes" id="UP001596442">
    <property type="component" value="Unassembled WGS sequence"/>
</dbReference>
<name>A0ABD5SB64_9EURY</name>
<dbReference type="AlphaFoldDB" id="A0ABD5SB64"/>
<proteinExistence type="predicted"/>
<dbReference type="RefSeq" id="WP_379781086.1">
    <property type="nucleotide sequence ID" value="NZ_JBHSWW010000099.1"/>
</dbReference>
<dbReference type="EMBL" id="JBHSWW010000099">
    <property type="protein sequence ID" value="MFC6753461.1"/>
    <property type="molecule type" value="Genomic_DNA"/>
</dbReference>
<evidence type="ECO:0000313" key="1">
    <source>
        <dbReference type="EMBL" id="MFC6753461.1"/>
    </source>
</evidence>
<organism evidence="1 2">
    <name type="scientific">Halorubrum tibetense</name>
    <dbReference type="NCBI Taxonomy" id="175631"/>
    <lineage>
        <taxon>Archaea</taxon>
        <taxon>Methanobacteriati</taxon>
        <taxon>Methanobacteriota</taxon>
        <taxon>Stenosarchaea group</taxon>
        <taxon>Halobacteria</taxon>
        <taxon>Halobacteriales</taxon>
        <taxon>Haloferacaceae</taxon>
        <taxon>Halorubrum</taxon>
    </lineage>
</organism>
<evidence type="ECO:0000313" key="2">
    <source>
        <dbReference type="Proteomes" id="UP001596442"/>
    </source>
</evidence>
<reference evidence="1 2" key="1">
    <citation type="journal article" date="2019" name="Int. J. Syst. Evol. Microbiol.">
        <title>The Global Catalogue of Microorganisms (GCM) 10K type strain sequencing project: providing services to taxonomists for standard genome sequencing and annotation.</title>
        <authorList>
            <consortium name="The Broad Institute Genomics Platform"/>
            <consortium name="The Broad Institute Genome Sequencing Center for Infectious Disease"/>
            <person name="Wu L."/>
            <person name="Ma J."/>
        </authorList>
    </citation>
    <scope>NUCLEOTIDE SEQUENCE [LARGE SCALE GENOMIC DNA]</scope>
    <source>
        <strain evidence="1 2">CGMCC 1.3239</strain>
    </source>
</reference>
<accession>A0ABD5SB64</accession>
<protein>
    <submittedName>
        <fullName evidence="1">Uncharacterized protein</fullName>
    </submittedName>
</protein>